<organism evidence="2 3">
    <name type="scientific">Acanthoscelides obtectus</name>
    <name type="common">Bean weevil</name>
    <name type="synonym">Bruchus obtectus</name>
    <dbReference type="NCBI Taxonomy" id="200917"/>
    <lineage>
        <taxon>Eukaryota</taxon>
        <taxon>Metazoa</taxon>
        <taxon>Ecdysozoa</taxon>
        <taxon>Arthropoda</taxon>
        <taxon>Hexapoda</taxon>
        <taxon>Insecta</taxon>
        <taxon>Pterygota</taxon>
        <taxon>Neoptera</taxon>
        <taxon>Endopterygota</taxon>
        <taxon>Coleoptera</taxon>
        <taxon>Polyphaga</taxon>
        <taxon>Cucujiformia</taxon>
        <taxon>Chrysomeloidea</taxon>
        <taxon>Chrysomelidae</taxon>
        <taxon>Bruchinae</taxon>
        <taxon>Bruchini</taxon>
        <taxon>Acanthoscelides</taxon>
    </lineage>
</organism>
<keyword evidence="3" id="KW-1185">Reference proteome</keyword>
<protein>
    <submittedName>
        <fullName evidence="2">Uncharacterized protein</fullName>
    </submittedName>
</protein>
<sequence>MAYLQELHPELFFALPRPGGIANIELPEAAIQPNVDLERSSRSSRSTMRSRSSLRSKRSKSVMDATSFMASPGYVSRDYRIRNAMQTAPWVLFSDMDTGDDDQRAAPDPSQDIVDLLAATFSVVMVMANGKGGDIPRNHLRWALSFLENVKDEFGNAPPNVQGIINNIKLIDDKLVSYNEGAETAGDGSGGDVLAGTEPEPEPEPPTEEAPAEEDEAPAEE</sequence>
<accession>A0A9P0KC88</accession>
<evidence type="ECO:0000313" key="3">
    <source>
        <dbReference type="Proteomes" id="UP001152888"/>
    </source>
</evidence>
<reference evidence="2" key="1">
    <citation type="submission" date="2022-03" db="EMBL/GenBank/DDBJ databases">
        <authorList>
            <person name="Sayadi A."/>
        </authorList>
    </citation>
    <scope>NUCLEOTIDE SEQUENCE</scope>
</reference>
<proteinExistence type="predicted"/>
<feature type="compositionally biased region" description="Acidic residues" evidence="1">
    <location>
        <begin position="199"/>
        <end position="221"/>
    </location>
</feature>
<comment type="caution">
    <text evidence="2">The sequence shown here is derived from an EMBL/GenBank/DDBJ whole genome shotgun (WGS) entry which is preliminary data.</text>
</comment>
<dbReference type="EMBL" id="CAKOFQ010006772">
    <property type="protein sequence ID" value="CAH1970234.1"/>
    <property type="molecule type" value="Genomic_DNA"/>
</dbReference>
<feature type="region of interest" description="Disordered" evidence="1">
    <location>
        <begin position="180"/>
        <end position="221"/>
    </location>
</feature>
<dbReference type="Proteomes" id="UP001152888">
    <property type="component" value="Unassembled WGS sequence"/>
</dbReference>
<evidence type="ECO:0000256" key="1">
    <source>
        <dbReference type="SAM" id="MobiDB-lite"/>
    </source>
</evidence>
<gene>
    <name evidence="2" type="ORF">ACAOBT_LOCUS8824</name>
</gene>
<dbReference type="AlphaFoldDB" id="A0A9P0KC88"/>
<feature type="region of interest" description="Disordered" evidence="1">
    <location>
        <begin position="35"/>
        <end position="59"/>
    </location>
</feature>
<evidence type="ECO:0000313" key="2">
    <source>
        <dbReference type="EMBL" id="CAH1970234.1"/>
    </source>
</evidence>
<dbReference type="OrthoDB" id="6771915at2759"/>
<name>A0A9P0KC88_ACAOB</name>